<dbReference type="InterPro" id="IPR029058">
    <property type="entry name" value="AB_hydrolase_fold"/>
</dbReference>
<dbReference type="RefSeq" id="WP_169157735.1">
    <property type="nucleotide sequence ID" value="NZ_CAWPJE010000276.1"/>
</dbReference>
<reference evidence="1 2" key="1">
    <citation type="submission" date="2018-06" db="EMBL/GenBank/DDBJ databases">
        <title>Comparative genomics of Brasilonema spp. strains.</title>
        <authorList>
            <person name="Alvarenga D.O."/>
            <person name="Fiore M.F."/>
            <person name="Varani A.M."/>
        </authorList>
    </citation>
    <scope>NUCLEOTIDE SEQUENCE [LARGE SCALE GENOMIC DNA]</scope>
    <source>
        <strain evidence="1 2">SPC951</strain>
    </source>
</reference>
<dbReference type="Pfam" id="PF02089">
    <property type="entry name" value="Palm_thioest"/>
    <property type="match status" value="1"/>
</dbReference>
<dbReference type="Proteomes" id="UP000718564">
    <property type="component" value="Unassembled WGS sequence"/>
</dbReference>
<proteinExistence type="predicted"/>
<comment type="caution">
    <text evidence="1">The sequence shown here is derived from an EMBL/GenBank/DDBJ whole genome shotgun (WGS) entry which is preliminary data.</text>
</comment>
<dbReference type="EMBL" id="QMEB01000273">
    <property type="protein sequence ID" value="NMG22540.1"/>
    <property type="molecule type" value="Genomic_DNA"/>
</dbReference>
<gene>
    <name evidence="1" type="ORF">DP116_25065</name>
</gene>
<dbReference type="Gene3D" id="3.40.50.1820">
    <property type="entry name" value="alpha/beta hydrolase"/>
    <property type="match status" value="1"/>
</dbReference>
<accession>A0ABX1PDJ0</accession>
<dbReference type="PANTHER" id="PTHR37946">
    <property type="entry name" value="SLL1969 PROTEIN"/>
    <property type="match status" value="1"/>
</dbReference>
<keyword evidence="2" id="KW-1185">Reference proteome</keyword>
<organism evidence="1 2">
    <name type="scientific">Brasilonema bromeliae SPC951</name>
    <dbReference type="NCBI Taxonomy" id="385972"/>
    <lineage>
        <taxon>Bacteria</taxon>
        <taxon>Bacillati</taxon>
        <taxon>Cyanobacteriota</taxon>
        <taxon>Cyanophyceae</taxon>
        <taxon>Nostocales</taxon>
        <taxon>Scytonemataceae</taxon>
        <taxon>Brasilonema</taxon>
        <taxon>Bromeliae group (in: Brasilonema)</taxon>
    </lineage>
</organism>
<dbReference type="PANTHER" id="PTHR37946:SF1">
    <property type="entry name" value="SLL1969 PROTEIN"/>
    <property type="match status" value="1"/>
</dbReference>
<evidence type="ECO:0000313" key="1">
    <source>
        <dbReference type="EMBL" id="NMG22540.1"/>
    </source>
</evidence>
<sequence>MNNVKKQRNPVLLVHGIFDTGRVFDTMIPYLNQRGWTVYDLDLVPNNGNLGLDTLAQQVANYIDATFEPEQPLDIVGFSMGGVVSRYYVQRLGGINRVQRFVTISSPHHGTWIAYCREGIGCIQMRPDSVLLQDLNRDAGMLKQIDFTSIWTPYDLMIVPATSSQMPVGREVIVPVLNHSWMLTDSRSLAAVAEALTIQNSLIQNSKFKNKQPSTGKYSVC</sequence>
<dbReference type="SUPFAM" id="SSF53474">
    <property type="entry name" value="alpha/beta-Hydrolases"/>
    <property type="match status" value="1"/>
</dbReference>
<name>A0ABX1PDJ0_9CYAN</name>
<evidence type="ECO:0000313" key="2">
    <source>
        <dbReference type="Proteomes" id="UP000718564"/>
    </source>
</evidence>
<protein>
    <submittedName>
        <fullName evidence="1">Lipase</fullName>
    </submittedName>
</protein>